<dbReference type="PANTHER" id="PTHR33221">
    <property type="entry name" value="WINGED HELIX-TURN-HELIX TRANSCRIPTIONAL REGULATOR, RRF2 FAMILY"/>
    <property type="match status" value="1"/>
</dbReference>
<dbReference type="InterPro" id="IPR036388">
    <property type="entry name" value="WH-like_DNA-bd_sf"/>
</dbReference>
<dbReference type="STRING" id="1526658.BHK69_21095"/>
<dbReference type="Proteomes" id="UP000094969">
    <property type="component" value="Chromosome"/>
</dbReference>
<protein>
    <submittedName>
        <fullName evidence="2">Rrf2 family transcriptional regulator</fullName>
    </submittedName>
</protein>
<keyword evidence="3" id="KW-1185">Reference proteome</keyword>
<organism evidence="2 3">
    <name type="scientific">Bosea vaviloviae</name>
    <dbReference type="NCBI Taxonomy" id="1526658"/>
    <lineage>
        <taxon>Bacteria</taxon>
        <taxon>Pseudomonadati</taxon>
        <taxon>Pseudomonadota</taxon>
        <taxon>Alphaproteobacteria</taxon>
        <taxon>Hyphomicrobiales</taxon>
        <taxon>Boseaceae</taxon>
        <taxon>Bosea</taxon>
    </lineage>
</organism>
<dbReference type="NCBIfam" id="TIGR00738">
    <property type="entry name" value="rrf2_super"/>
    <property type="match status" value="1"/>
</dbReference>
<accession>A0A1D7U5G7</accession>
<reference evidence="2 3" key="1">
    <citation type="journal article" date="2015" name="Antonie Van Leeuwenhoek">
        <title>Bosea vaviloviae sp. nov., a new species of slow-growing rhizobia isolated from nodules of the relict species Vavilovia formosa (Stev.) Fed.</title>
        <authorList>
            <person name="Safronova V.I."/>
            <person name="Kuznetsova I.G."/>
            <person name="Sazanova A.L."/>
            <person name="Kimeklis A.K."/>
            <person name="Belimov A.A."/>
            <person name="Andronov E.E."/>
            <person name="Pinaev A.G."/>
            <person name="Chizhevskaya E.P."/>
            <person name="Pukhaev A.R."/>
            <person name="Popov K.P."/>
            <person name="Willems A."/>
            <person name="Tikhonovich I.A."/>
        </authorList>
    </citation>
    <scope>NUCLEOTIDE SEQUENCE [LARGE SCALE GENOMIC DNA]</scope>
    <source>
        <strain evidence="2 3">Vaf18</strain>
    </source>
</reference>
<name>A0A1D7U5G7_9HYPH</name>
<dbReference type="OrthoDB" id="9802344at2"/>
<sequence>MLTNKGKYGIKAIIHLAKLEAGETAQVAHIAQTNNISKKFLDAILLDLRNAGMLRSKKGPGGGYALAKPARAIKVGAVIRALEGPIAPIACASRSAFRACEDCGDIETCAVRSVMSEVRDAMASVIDNTTIADLVARSRGHQREPAGQLAL</sequence>
<dbReference type="PANTHER" id="PTHR33221:SF5">
    <property type="entry name" value="HTH-TYPE TRANSCRIPTIONAL REGULATOR ISCR"/>
    <property type="match status" value="1"/>
</dbReference>
<gene>
    <name evidence="2" type="ORF">BHK69_21095</name>
</gene>
<evidence type="ECO:0000313" key="3">
    <source>
        <dbReference type="Proteomes" id="UP000094969"/>
    </source>
</evidence>
<dbReference type="PROSITE" id="PS51197">
    <property type="entry name" value="HTH_RRF2_2"/>
    <property type="match status" value="1"/>
</dbReference>
<dbReference type="KEGG" id="bvv:BHK69_21095"/>
<dbReference type="GO" id="GO:0003677">
    <property type="term" value="F:DNA binding"/>
    <property type="evidence" value="ECO:0007669"/>
    <property type="project" value="UniProtKB-KW"/>
</dbReference>
<dbReference type="RefSeq" id="WP_069691813.1">
    <property type="nucleotide sequence ID" value="NZ_CP017147.1"/>
</dbReference>
<dbReference type="GO" id="GO:0003700">
    <property type="term" value="F:DNA-binding transcription factor activity"/>
    <property type="evidence" value="ECO:0007669"/>
    <property type="project" value="TreeGrafter"/>
</dbReference>
<evidence type="ECO:0000256" key="1">
    <source>
        <dbReference type="ARBA" id="ARBA00023125"/>
    </source>
</evidence>
<keyword evidence="1" id="KW-0238">DNA-binding</keyword>
<dbReference type="Gene3D" id="1.10.10.10">
    <property type="entry name" value="Winged helix-like DNA-binding domain superfamily/Winged helix DNA-binding domain"/>
    <property type="match status" value="1"/>
</dbReference>
<dbReference type="InterPro" id="IPR036390">
    <property type="entry name" value="WH_DNA-bd_sf"/>
</dbReference>
<proteinExistence type="predicted"/>
<evidence type="ECO:0000313" key="2">
    <source>
        <dbReference type="EMBL" id="AOO82607.1"/>
    </source>
</evidence>
<dbReference type="EMBL" id="CP017147">
    <property type="protein sequence ID" value="AOO82607.1"/>
    <property type="molecule type" value="Genomic_DNA"/>
</dbReference>
<dbReference type="AlphaFoldDB" id="A0A1D7U5G7"/>
<dbReference type="InterPro" id="IPR000944">
    <property type="entry name" value="Tscrpt_reg_Rrf2"/>
</dbReference>
<dbReference type="GO" id="GO:0005829">
    <property type="term" value="C:cytosol"/>
    <property type="evidence" value="ECO:0007669"/>
    <property type="project" value="TreeGrafter"/>
</dbReference>
<dbReference type="SUPFAM" id="SSF46785">
    <property type="entry name" value="Winged helix' DNA-binding domain"/>
    <property type="match status" value="1"/>
</dbReference>
<dbReference type="Pfam" id="PF02082">
    <property type="entry name" value="Rrf2"/>
    <property type="match status" value="1"/>
</dbReference>